<name>A0A7U2EYW3_PHANO</name>
<protein>
    <submittedName>
        <fullName evidence="1">Uncharacterized protein</fullName>
    </submittedName>
</protein>
<dbReference type="Proteomes" id="UP000663193">
    <property type="component" value="Chromosome 5"/>
</dbReference>
<gene>
    <name evidence="1" type="ORF">JI435_407270</name>
</gene>
<reference evidence="2" key="1">
    <citation type="journal article" date="2021" name="BMC Genomics">
        <title>Chromosome-level genome assembly and manually-curated proteome of model necrotroph Parastagonospora nodorum Sn15 reveals a genome-wide trove of candidate effector homologs, and redundancy of virulence-related functions within an accessory chromosome.</title>
        <authorList>
            <person name="Bertazzoni S."/>
            <person name="Jones D.A.B."/>
            <person name="Phan H.T."/>
            <person name="Tan K.-C."/>
            <person name="Hane J.K."/>
        </authorList>
    </citation>
    <scope>NUCLEOTIDE SEQUENCE [LARGE SCALE GENOMIC DNA]</scope>
    <source>
        <strain evidence="2">SN15 / ATCC MYA-4574 / FGSC 10173)</strain>
    </source>
</reference>
<evidence type="ECO:0000313" key="1">
    <source>
        <dbReference type="EMBL" id="QRC95391.1"/>
    </source>
</evidence>
<feature type="non-terminal residue" evidence="1">
    <location>
        <position position="1"/>
    </location>
</feature>
<dbReference type="EMBL" id="CP069027">
    <property type="protein sequence ID" value="QRC95391.1"/>
    <property type="molecule type" value="Genomic_DNA"/>
</dbReference>
<accession>A0A7U2EYW3</accession>
<dbReference type="AlphaFoldDB" id="A0A7U2EYW3"/>
<sequence length="55" mass="6496">ELFSLCHSPIRQPHTHSTRIDLRSCGFLTCEPYRSALLPVPYPFFLHDKPRRCRV</sequence>
<organism evidence="1 2">
    <name type="scientific">Phaeosphaeria nodorum (strain SN15 / ATCC MYA-4574 / FGSC 10173)</name>
    <name type="common">Glume blotch fungus</name>
    <name type="synonym">Parastagonospora nodorum</name>
    <dbReference type="NCBI Taxonomy" id="321614"/>
    <lineage>
        <taxon>Eukaryota</taxon>
        <taxon>Fungi</taxon>
        <taxon>Dikarya</taxon>
        <taxon>Ascomycota</taxon>
        <taxon>Pezizomycotina</taxon>
        <taxon>Dothideomycetes</taxon>
        <taxon>Pleosporomycetidae</taxon>
        <taxon>Pleosporales</taxon>
        <taxon>Pleosporineae</taxon>
        <taxon>Phaeosphaeriaceae</taxon>
        <taxon>Parastagonospora</taxon>
    </lineage>
</organism>
<keyword evidence="2" id="KW-1185">Reference proteome</keyword>
<proteinExistence type="predicted"/>
<evidence type="ECO:0000313" key="2">
    <source>
        <dbReference type="Proteomes" id="UP000663193"/>
    </source>
</evidence>
<dbReference type="VEuPathDB" id="FungiDB:JI435_407270"/>